<organism evidence="1 2">
    <name type="scientific">Phytophthora nicotianae P1569</name>
    <dbReference type="NCBI Taxonomy" id="1317065"/>
    <lineage>
        <taxon>Eukaryota</taxon>
        <taxon>Sar</taxon>
        <taxon>Stramenopiles</taxon>
        <taxon>Oomycota</taxon>
        <taxon>Peronosporomycetes</taxon>
        <taxon>Peronosporales</taxon>
        <taxon>Peronosporaceae</taxon>
        <taxon>Phytophthora</taxon>
    </lineage>
</organism>
<dbReference type="HOGENOM" id="CLU_103149_1_0_1"/>
<keyword evidence="2" id="KW-1185">Reference proteome</keyword>
<name>V9E3P8_PHYNI</name>
<protein>
    <recommendedName>
        <fullName evidence="3">HTH CENPB-type domain-containing protein</fullName>
    </recommendedName>
</protein>
<evidence type="ECO:0000313" key="2">
    <source>
        <dbReference type="Proteomes" id="UP000018721"/>
    </source>
</evidence>
<comment type="caution">
    <text evidence="1">The sequence shown here is derived from an EMBL/GenBank/DDBJ whole genome shotgun (WGS) entry which is preliminary data.</text>
</comment>
<evidence type="ECO:0008006" key="3">
    <source>
        <dbReference type="Google" id="ProtNLM"/>
    </source>
</evidence>
<dbReference type="EMBL" id="ANIZ01003398">
    <property type="protein sequence ID" value="ETI33699.1"/>
    <property type="molecule type" value="Genomic_DNA"/>
</dbReference>
<proteinExistence type="predicted"/>
<dbReference type="OrthoDB" id="117458at2759"/>
<dbReference type="AlphaFoldDB" id="V9E3P8"/>
<feature type="non-terminal residue" evidence="1">
    <location>
        <position position="111"/>
    </location>
</feature>
<gene>
    <name evidence="1" type="ORF">F443_19626</name>
</gene>
<accession>V9E3P8</accession>
<dbReference type="Proteomes" id="UP000018721">
    <property type="component" value="Unassembled WGS sequence"/>
</dbReference>
<reference evidence="1 2" key="1">
    <citation type="submission" date="2013-11" db="EMBL/GenBank/DDBJ databases">
        <title>The Genome Sequence of Phytophthora parasitica P1569.</title>
        <authorList>
            <consortium name="The Broad Institute Genomics Platform"/>
            <person name="Russ C."/>
            <person name="Tyler B."/>
            <person name="Panabieres F."/>
            <person name="Shan W."/>
            <person name="Tripathy S."/>
            <person name="Grunwald N."/>
            <person name="Machado M."/>
            <person name="Johnson C.S."/>
            <person name="Arredondo F."/>
            <person name="Hong C."/>
            <person name="Coffey M."/>
            <person name="Young S.K."/>
            <person name="Zeng Q."/>
            <person name="Gargeya S."/>
            <person name="Fitzgerald M."/>
            <person name="Abouelleil A."/>
            <person name="Alvarado L."/>
            <person name="Chapman S.B."/>
            <person name="Gainer-Dewar J."/>
            <person name="Goldberg J."/>
            <person name="Griggs A."/>
            <person name="Gujja S."/>
            <person name="Hansen M."/>
            <person name="Howarth C."/>
            <person name="Imamovic A."/>
            <person name="Ireland A."/>
            <person name="Larimer J."/>
            <person name="McCowan C."/>
            <person name="Murphy C."/>
            <person name="Pearson M."/>
            <person name="Poon T.W."/>
            <person name="Priest M."/>
            <person name="Roberts A."/>
            <person name="Saif S."/>
            <person name="Shea T."/>
            <person name="Sykes S."/>
            <person name="Wortman J."/>
            <person name="Nusbaum C."/>
            <person name="Birren B."/>
        </authorList>
    </citation>
    <scope>NUCLEOTIDE SEQUENCE [LARGE SCALE GENOMIC DNA]</scope>
    <source>
        <strain evidence="1 2">P1569</strain>
    </source>
</reference>
<evidence type="ECO:0000313" key="1">
    <source>
        <dbReference type="EMBL" id="ETI33699.1"/>
    </source>
</evidence>
<sequence>MPASRLAKTMSEKKEVVTWIEQHGEAPARASTFFQNERGWKISAVQVRYWWKQRDAIRKAPVSNLRLEGAGAKPRLAEIEDMIFDQVLFLRSEKKKVSRSFVAEMGKQLAR</sequence>